<sequence>MVSSSNLGFPRMGENRELKKLVENYWQGKVEEVQFQKELKEIRINHWKLQKEAGIEIIPSNDFSLYDQVLDHIHLFGAIPKRYTPVVESEVEDNSNGLRTYFAMGRGYQTSKAATQVSETNTAGAFASKVEKSIDVGSMEMKKWFDTNYHYIVPEFEDAQQFKLTNYGGYTQPKPVHEFLEAKSIDIETRPVILGPISFLLLGKSSDSSKPYASKFDSLVHLNSLLGVYEELFKQFQQIGVKSVQIDEPVLCFDLLETELVKNAYSTAFNAIHKVAPTINILIATYFGEIRENIELITSLPINGIHIDTIRSSPAELESVLTKIPTTWTISIGIIDGRNVWKNDLTKSLVTLKNIISKTGDRILLAPSCSLLHCPHSLAREIGKVEAQVLDWLAFSLEKLKEISFLTYALNKCTFTNENTIVFPDDACSTIKQYYESNKESNEKRRQSKLIHNDSVKKRVTEITPSMLKRENPFPVRRDAQRKRLTTLPALFPTTTIGSFPQTKEVRLARSSFKSKKITADAYDQFIRDEIRKCIKVQEECELDVLVHGEFERTDMVEYFGEYLDGFVFTQNGWVQSYGSRCVKPPIIYGDVNRPVPMTVEYTTFAQTLTHKPMKGMLTGPVTILQWSFVRDDQPRSETCFQIGLAIRDEVTDLENKGIACIQIDEPAIREGLPLRLSDWNQYLKWAIDSFLLSSTGVKDSTQIHSHMCYSDFNDIFESIQRMDTDVLTIENSKSDLKLLKAFEKYGYTNEIGPGLYDIHSPRIPSVEDMKDRVEQMLKYLSTNLLWINPDCGLKTREPETTRLALINMVKVAKQFREIYANKE</sequence>
<dbReference type="NCBIfam" id="NF003556">
    <property type="entry name" value="PRK05222.1"/>
    <property type="match status" value="1"/>
</dbReference>
<dbReference type="Gene3D" id="3.20.20.210">
    <property type="match status" value="2"/>
</dbReference>
<accession>A0AAN7TZ70</accession>
<evidence type="ECO:0000256" key="9">
    <source>
        <dbReference type="ARBA" id="ARBA00022723"/>
    </source>
</evidence>
<evidence type="ECO:0000313" key="15">
    <source>
        <dbReference type="Proteomes" id="UP001344447"/>
    </source>
</evidence>
<dbReference type="HAMAP" id="MF_00172">
    <property type="entry name" value="Meth_synth"/>
    <property type="match status" value="1"/>
</dbReference>
<dbReference type="EMBL" id="JAVFKY010000001">
    <property type="protein sequence ID" value="KAK5582684.1"/>
    <property type="molecule type" value="Genomic_DNA"/>
</dbReference>
<keyword evidence="9" id="KW-0479">Metal-binding</keyword>
<comment type="similarity">
    <text evidence="4">Belongs to the vitamin-B12 independent methionine synthase family.</text>
</comment>
<dbReference type="PANTHER" id="PTHR30519">
    <property type="entry name" value="5-METHYLTETRAHYDROPTEROYLTRIGLUTAMATE--HOMOCYSTEINE METHYLTRANSFERASE"/>
    <property type="match status" value="1"/>
</dbReference>
<gene>
    <name evidence="14" type="ORF">RB653_004269</name>
</gene>
<dbReference type="FunFam" id="3.20.20.210:FF:000002">
    <property type="entry name" value="5-methyltetrahydropteroyltriglutamate--homocysteine methyltransferase"/>
    <property type="match status" value="1"/>
</dbReference>
<dbReference type="NCBIfam" id="TIGR01371">
    <property type="entry name" value="met_syn_B12ind"/>
    <property type="match status" value="1"/>
</dbReference>
<dbReference type="EC" id="2.1.1.14" evidence="5"/>
<keyword evidence="11" id="KW-0486">Methionine biosynthesis</keyword>
<dbReference type="InterPro" id="IPR002629">
    <property type="entry name" value="Met_Synth_C/arc"/>
</dbReference>
<dbReference type="GO" id="GO:0032259">
    <property type="term" value="P:methylation"/>
    <property type="evidence" value="ECO:0007669"/>
    <property type="project" value="UniProtKB-KW"/>
</dbReference>
<evidence type="ECO:0000256" key="8">
    <source>
        <dbReference type="ARBA" id="ARBA00022679"/>
    </source>
</evidence>
<comment type="function">
    <text evidence="2">Catalyzes the transfer of a methyl group from 5-methyltetrahydrofolate to homocysteine resulting in methionine formation.</text>
</comment>
<evidence type="ECO:0000256" key="5">
    <source>
        <dbReference type="ARBA" id="ARBA00012034"/>
    </source>
</evidence>
<dbReference type="Pfam" id="PF01717">
    <property type="entry name" value="Meth_synt_2"/>
    <property type="match status" value="1"/>
</dbReference>
<comment type="cofactor">
    <cofactor evidence="1">
        <name>Zn(2+)</name>
        <dbReference type="ChEBI" id="CHEBI:29105"/>
    </cofactor>
</comment>
<keyword evidence="6" id="KW-0489">Methyltransferase</keyword>
<dbReference type="InterPro" id="IPR013215">
    <property type="entry name" value="Cbl-indep_Met_Synth_N"/>
</dbReference>
<dbReference type="CDD" id="cd03312">
    <property type="entry name" value="CIMS_N_terminal_like"/>
    <property type="match status" value="1"/>
</dbReference>
<evidence type="ECO:0000256" key="10">
    <source>
        <dbReference type="ARBA" id="ARBA00022833"/>
    </source>
</evidence>
<keyword evidence="10" id="KW-0862">Zinc</keyword>
<organism evidence="14 15">
    <name type="scientific">Dictyostelium firmibasis</name>
    <dbReference type="NCBI Taxonomy" id="79012"/>
    <lineage>
        <taxon>Eukaryota</taxon>
        <taxon>Amoebozoa</taxon>
        <taxon>Evosea</taxon>
        <taxon>Eumycetozoa</taxon>
        <taxon>Dictyostelia</taxon>
        <taxon>Dictyosteliales</taxon>
        <taxon>Dictyosteliaceae</taxon>
        <taxon>Dictyostelium</taxon>
    </lineage>
</organism>
<dbReference type="Pfam" id="PF08267">
    <property type="entry name" value="Meth_synt_1"/>
    <property type="match status" value="1"/>
</dbReference>
<dbReference type="InterPro" id="IPR006276">
    <property type="entry name" value="Cobalamin-indep_Met_synthase"/>
</dbReference>
<evidence type="ECO:0000256" key="4">
    <source>
        <dbReference type="ARBA" id="ARBA00009553"/>
    </source>
</evidence>
<evidence type="ECO:0000259" key="12">
    <source>
        <dbReference type="Pfam" id="PF01717"/>
    </source>
</evidence>
<proteinExistence type="inferred from homology"/>
<evidence type="ECO:0000256" key="3">
    <source>
        <dbReference type="ARBA" id="ARBA00004681"/>
    </source>
</evidence>
<dbReference type="AlphaFoldDB" id="A0AAN7TZ70"/>
<evidence type="ECO:0000256" key="7">
    <source>
        <dbReference type="ARBA" id="ARBA00022605"/>
    </source>
</evidence>
<name>A0AAN7TZ70_9MYCE</name>
<evidence type="ECO:0000256" key="6">
    <source>
        <dbReference type="ARBA" id="ARBA00022603"/>
    </source>
</evidence>
<dbReference type="Proteomes" id="UP001344447">
    <property type="component" value="Unassembled WGS sequence"/>
</dbReference>
<dbReference type="SUPFAM" id="SSF51726">
    <property type="entry name" value="UROD/MetE-like"/>
    <property type="match status" value="2"/>
</dbReference>
<evidence type="ECO:0000313" key="14">
    <source>
        <dbReference type="EMBL" id="KAK5582684.1"/>
    </source>
</evidence>
<evidence type="ECO:0000259" key="13">
    <source>
        <dbReference type="Pfam" id="PF08267"/>
    </source>
</evidence>
<keyword evidence="8" id="KW-0808">Transferase</keyword>
<keyword evidence="7" id="KW-0028">Amino-acid biosynthesis</keyword>
<dbReference type="FunFam" id="3.20.20.210:FF:000003">
    <property type="entry name" value="5-methyltetrahydropteroyltriglutamate--homocysteine methyltransferase"/>
    <property type="match status" value="1"/>
</dbReference>
<feature type="domain" description="Cobalamin-independent methionine synthase MetE N-terminal" evidence="13">
    <location>
        <begin position="4"/>
        <end position="358"/>
    </location>
</feature>
<reference evidence="14 15" key="1">
    <citation type="submission" date="2023-11" db="EMBL/GenBank/DDBJ databases">
        <title>Dfirmibasis_genome.</title>
        <authorList>
            <person name="Edelbroek B."/>
            <person name="Kjellin J."/>
            <person name="Jerlstrom-Hultqvist J."/>
            <person name="Soderbom F."/>
        </authorList>
    </citation>
    <scope>NUCLEOTIDE SEQUENCE [LARGE SCALE GENOMIC DNA]</scope>
    <source>
        <strain evidence="14 15">TNS-C-14</strain>
    </source>
</reference>
<dbReference type="CDD" id="cd03311">
    <property type="entry name" value="CIMS_C_terminal_like"/>
    <property type="match status" value="1"/>
</dbReference>
<protein>
    <recommendedName>
        <fullName evidence="5">5-methyltetrahydropteroyltriglutamate--homocysteine S-methyltransferase</fullName>
        <ecNumber evidence="5">2.1.1.14</ecNumber>
    </recommendedName>
</protein>
<dbReference type="InterPro" id="IPR038071">
    <property type="entry name" value="UROD/MetE-like_sf"/>
</dbReference>
<comment type="caution">
    <text evidence="14">The sequence shown here is derived from an EMBL/GenBank/DDBJ whole genome shotgun (WGS) entry which is preliminary data.</text>
</comment>
<dbReference type="GO" id="GO:0008270">
    <property type="term" value="F:zinc ion binding"/>
    <property type="evidence" value="ECO:0007669"/>
    <property type="project" value="InterPro"/>
</dbReference>
<feature type="domain" description="Cobalamin-independent methionine synthase MetE C-terminal/archaeal" evidence="12">
    <location>
        <begin position="492"/>
        <end position="814"/>
    </location>
</feature>
<evidence type="ECO:0000256" key="2">
    <source>
        <dbReference type="ARBA" id="ARBA00002777"/>
    </source>
</evidence>
<dbReference type="GO" id="GO:0003871">
    <property type="term" value="F:5-methyltetrahydropteroyltriglutamate-homocysteine S-methyltransferase activity"/>
    <property type="evidence" value="ECO:0007669"/>
    <property type="project" value="UniProtKB-EC"/>
</dbReference>
<evidence type="ECO:0000256" key="11">
    <source>
        <dbReference type="ARBA" id="ARBA00023167"/>
    </source>
</evidence>
<evidence type="ECO:0000256" key="1">
    <source>
        <dbReference type="ARBA" id="ARBA00001947"/>
    </source>
</evidence>
<comment type="pathway">
    <text evidence="3">Amino-acid biosynthesis; L-methionine biosynthesis via de novo pathway; L-methionine from L-homocysteine (MetE route): step 1/1.</text>
</comment>
<keyword evidence="15" id="KW-1185">Reference proteome</keyword>
<dbReference type="GO" id="GO:0071265">
    <property type="term" value="P:L-methionine biosynthetic process"/>
    <property type="evidence" value="ECO:0007669"/>
    <property type="project" value="UniProtKB-ARBA"/>
</dbReference>